<name>A0AAD6V609_9AGAR</name>
<reference evidence="1" key="1">
    <citation type="submission" date="2023-03" db="EMBL/GenBank/DDBJ databases">
        <title>Massive genome expansion in bonnet fungi (Mycena s.s.) driven by repeated elements and novel gene families across ecological guilds.</title>
        <authorList>
            <consortium name="Lawrence Berkeley National Laboratory"/>
            <person name="Harder C.B."/>
            <person name="Miyauchi S."/>
            <person name="Viragh M."/>
            <person name="Kuo A."/>
            <person name="Thoen E."/>
            <person name="Andreopoulos B."/>
            <person name="Lu D."/>
            <person name="Skrede I."/>
            <person name="Drula E."/>
            <person name="Henrissat B."/>
            <person name="Morin E."/>
            <person name="Kohler A."/>
            <person name="Barry K."/>
            <person name="LaButti K."/>
            <person name="Morin E."/>
            <person name="Salamov A."/>
            <person name="Lipzen A."/>
            <person name="Mereny Z."/>
            <person name="Hegedus B."/>
            <person name="Baldrian P."/>
            <person name="Stursova M."/>
            <person name="Weitz H."/>
            <person name="Taylor A."/>
            <person name="Grigoriev I.V."/>
            <person name="Nagy L.G."/>
            <person name="Martin F."/>
            <person name="Kauserud H."/>
        </authorList>
    </citation>
    <scope>NUCLEOTIDE SEQUENCE</scope>
    <source>
        <strain evidence="1">9144</strain>
    </source>
</reference>
<dbReference type="EMBL" id="JARJCW010000074">
    <property type="protein sequence ID" value="KAJ7198169.1"/>
    <property type="molecule type" value="Genomic_DNA"/>
</dbReference>
<keyword evidence="2" id="KW-1185">Reference proteome</keyword>
<protein>
    <submittedName>
        <fullName evidence="1">Uncharacterized protein</fullName>
    </submittedName>
</protein>
<sequence length="286" mass="31978">MGGGPILPPELERNIFEIASQLYPAMIPTFLCVARRVLAWTEPLLYRVVRWDGSLRSRLLLNAIISKPPAFVYNAVKSFFLEGFPVADRSLALEVLRLCTGIKNFAKFSDHTAPAMLPILATMCVQDLAAHLGSLFPELGAIDLTHPSFACITHLQLLDDLDDAETRTHICAALPVLPALTHLLLAREPPLDALRTILQECPRLELLLIMELHWQANFGRDYPDARVVGGTYFGHSDYWDQWEAGAAGFPNYWTRAEEFIAKKRNGEIDGAISLRVVLKCLLMTGW</sequence>
<evidence type="ECO:0000313" key="2">
    <source>
        <dbReference type="Proteomes" id="UP001219525"/>
    </source>
</evidence>
<dbReference type="Proteomes" id="UP001219525">
    <property type="component" value="Unassembled WGS sequence"/>
</dbReference>
<organism evidence="1 2">
    <name type="scientific">Mycena pura</name>
    <dbReference type="NCBI Taxonomy" id="153505"/>
    <lineage>
        <taxon>Eukaryota</taxon>
        <taxon>Fungi</taxon>
        <taxon>Dikarya</taxon>
        <taxon>Basidiomycota</taxon>
        <taxon>Agaricomycotina</taxon>
        <taxon>Agaricomycetes</taxon>
        <taxon>Agaricomycetidae</taxon>
        <taxon>Agaricales</taxon>
        <taxon>Marasmiineae</taxon>
        <taxon>Mycenaceae</taxon>
        <taxon>Mycena</taxon>
    </lineage>
</organism>
<accession>A0AAD6V609</accession>
<comment type="caution">
    <text evidence="1">The sequence shown here is derived from an EMBL/GenBank/DDBJ whole genome shotgun (WGS) entry which is preliminary data.</text>
</comment>
<dbReference type="AlphaFoldDB" id="A0AAD6V609"/>
<evidence type="ECO:0000313" key="1">
    <source>
        <dbReference type="EMBL" id="KAJ7198169.1"/>
    </source>
</evidence>
<proteinExistence type="predicted"/>
<gene>
    <name evidence="1" type="ORF">GGX14DRAFT_573730</name>
</gene>